<protein>
    <recommendedName>
        <fullName evidence="4">Tetratricopeptide repeat protein</fullName>
    </recommendedName>
</protein>
<evidence type="ECO:0000313" key="3">
    <source>
        <dbReference type="Proteomes" id="UP001165366"/>
    </source>
</evidence>
<sequence length="343" mass="38639">MKSIKLILTQCLAVVIMLGFAELSNAQDEARGEAIQLYNQAQEVAGQNDFDQAITLYRDALSVAQENDLTDIVTLIEERLPRIYASRASSAYQQFQSERTISSIDTAIEYFRESQEVAEEFGNDQVIQQAVGAIPQLYYVRSVLNFRQENNEQALDDLNTALDMNSNYATAQYQKAVVMKRMDPSNVEVWLGQYDVAIETAQQTNNTQILNNARNGARDELIFRAVNLSEQKEFNRAIELLNMAQQYDDTDYRIPYRLAEIANKRANWSNGESYAREALDLHTGGVADKAKVYFELGTALKGLGEIESACSAYENARYGDFTEPANHELQFVLKCEGHTASGR</sequence>
<dbReference type="InterPro" id="IPR019734">
    <property type="entry name" value="TPR_rpt"/>
</dbReference>
<evidence type="ECO:0008006" key="4">
    <source>
        <dbReference type="Google" id="ProtNLM"/>
    </source>
</evidence>
<accession>A0ABS9KBF1</accession>
<feature type="chain" id="PRO_5045445444" description="Tetratricopeptide repeat protein" evidence="1">
    <location>
        <begin position="27"/>
        <end position="343"/>
    </location>
</feature>
<reference evidence="2" key="1">
    <citation type="submission" date="2022-01" db="EMBL/GenBank/DDBJ databases">
        <authorList>
            <person name="Wang Y."/>
        </authorList>
    </citation>
    <scope>NUCLEOTIDE SEQUENCE</scope>
    <source>
        <strain evidence="2">WB101</strain>
    </source>
</reference>
<comment type="caution">
    <text evidence="2">The sequence shown here is derived from an EMBL/GenBank/DDBJ whole genome shotgun (WGS) entry which is preliminary data.</text>
</comment>
<dbReference type="SUPFAM" id="SSF48452">
    <property type="entry name" value="TPR-like"/>
    <property type="match status" value="2"/>
</dbReference>
<keyword evidence="1" id="KW-0732">Signal</keyword>
<evidence type="ECO:0000313" key="2">
    <source>
        <dbReference type="EMBL" id="MCG2588158.1"/>
    </source>
</evidence>
<organism evidence="2 3">
    <name type="scientific">Rhodohalobacter sulfatireducens</name>
    <dbReference type="NCBI Taxonomy" id="2911366"/>
    <lineage>
        <taxon>Bacteria</taxon>
        <taxon>Pseudomonadati</taxon>
        <taxon>Balneolota</taxon>
        <taxon>Balneolia</taxon>
        <taxon>Balneolales</taxon>
        <taxon>Balneolaceae</taxon>
        <taxon>Rhodohalobacter</taxon>
    </lineage>
</organism>
<reference evidence="2" key="2">
    <citation type="submission" date="2024-05" db="EMBL/GenBank/DDBJ databases">
        <title>Rhodohalobacter halophilus gen. nov., sp. nov., a moderately halophilic member of the family Balneolaceae.</title>
        <authorList>
            <person name="Xia J."/>
        </authorList>
    </citation>
    <scope>NUCLEOTIDE SEQUENCE</scope>
    <source>
        <strain evidence="2">WB101</strain>
    </source>
</reference>
<feature type="signal peptide" evidence="1">
    <location>
        <begin position="1"/>
        <end position="26"/>
    </location>
</feature>
<dbReference type="Pfam" id="PF13181">
    <property type="entry name" value="TPR_8"/>
    <property type="match status" value="1"/>
</dbReference>
<name>A0ABS9KBF1_9BACT</name>
<dbReference type="EMBL" id="JAKLWS010000005">
    <property type="protein sequence ID" value="MCG2588158.1"/>
    <property type="molecule type" value="Genomic_DNA"/>
</dbReference>
<keyword evidence="3" id="KW-1185">Reference proteome</keyword>
<dbReference type="InterPro" id="IPR011990">
    <property type="entry name" value="TPR-like_helical_dom_sf"/>
</dbReference>
<dbReference type="Gene3D" id="1.25.40.10">
    <property type="entry name" value="Tetratricopeptide repeat domain"/>
    <property type="match status" value="3"/>
</dbReference>
<dbReference type="RefSeq" id="WP_237853002.1">
    <property type="nucleotide sequence ID" value="NZ_JAKLWS010000005.1"/>
</dbReference>
<dbReference type="Proteomes" id="UP001165366">
    <property type="component" value="Unassembled WGS sequence"/>
</dbReference>
<proteinExistence type="predicted"/>
<dbReference type="SMART" id="SM00028">
    <property type="entry name" value="TPR"/>
    <property type="match status" value="5"/>
</dbReference>
<gene>
    <name evidence="2" type="ORF">L6773_06245</name>
</gene>
<evidence type="ECO:0000256" key="1">
    <source>
        <dbReference type="SAM" id="SignalP"/>
    </source>
</evidence>